<dbReference type="GO" id="GO:0005681">
    <property type="term" value="C:spliceosomal complex"/>
    <property type="evidence" value="ECO:0007669"/>
    <property type="project" value="TreeGrafter"/>
</dbReference>
<keyword evidence="3" id="KW-0175">Coiled coil</keyword>
<feature type="region of interest" description="Disordered" evidence="4">
    <location>
        <begin position="146"/>
        <end position="240"/>
    </location>
</feature>
<feature type="domain" description="Wbp11/ELF5/Saf1 N-terminal" evidence="5">
    <location>
        <begin position="8"/>
        <end position="84"/>
    </location>
</feature>
<keyword evidence="7" id="KW-1185">Reference proteome</keyword>
<feature type="region of interest" description="Disordered" evidence="4">
    <location>
        <begin position="1"/>
        <end position="43"/>
    </location>
</feature>
<feature type="compositionally biased region" description="Basic and acidic residues" evidence="4">
    <location>
        <begin position="158"/>
        <end position="176"/>
    </location>
</feature>
<dbReference type="EMBL" id="CAJFDH010000005">
    <property type="protein sequence ID" value="CAD5225167.1"/>
    <property type="molecule type" value="Genomic_DNA"/>
</dbReference>
<dbReference type="PANTHER" id="PTHR13361:SF1">
    <property type="entry name" value="WW DOMAIN-BINDING PROTEIN 11"/>
    <property type="match status" value="1"/>
</dbReference>
<accession>A0A811LCA9</accession>
<keyword evidence="2" id="KW-0539">Nucleus</keyword>
<dbReference type="GO" id="GO:0006396">
    <property type="term" value="P:RNA processing"/>
    <property type="evidence" value="ECO:0007669"/>
    <property type="project" value="InterPro"/>
</dbReference>
<feature type="compositionally biased region" description="Basic and acidic residues" evidence="4">
    <location>
        <begin position="13"/>
        <end position="26"/>
    </location>
</feature>
<gene>
    <name evidence="6" type="ORF">BOKJ2_LOCUS11443</name>
</gene>
<proteinExistence type="predicted"/>
<evidence type="ECO:0000313" key="7">
    <source>
        <dbReference type="Proteomes" id="UP000614601"/>
    </source>
</evidence>
<feature type="region of interest" description="Disordered" evidence="4">
    <location>
        <begin position="337"/>
        <end position="371"/>
    </location>
</feature>
<name>A0A811LCA9_9BILA</name>
<dbReference type="Pfam" id="PF09429">
    <property type="entry name" value="Wbp11"/>
    <property type="match status" value="1"/>
</dbReference>
<evidence type="ECO:0000256" key="4">
    <source>
        <dbReference type="SAM" id="MobiDB-lite"/>
    </source>
</evidence>
<dbReference type="AlphaFoldDB" id="A0A811LCA9"/>
<comment type="caution">
    <text evidence="6">The sequence shown here is derived from an EMBL/GenBank/DDBJ whole genome shotgun (WGS) entry which is preliminary data.</text>
</comment>
<dbReference type="InterPro" id="IPR019007">
    <property type="entry name" value="Wbp11/ELF5/Saf1_N"/>
</dbReference>
<dbReference type="Proteomes" id="UP000783686">
    <property type="component" value="Unassembled WGS sequence"/>
</dbReference>
<comment type="subcellular location">
    <subcellularLocation>
        <location evidence="1">Nucleus</location>
    </subcellularLocation>
</comment>
<evidence type="ECO:0000256" key="2">
    <source>
        <dbReference type="ARBA" id="ARBA00023242"/>
    </source>
</evidence>
<dbReference type="PANTHER" id="PTHR13361">
    <property type="entry name" value="WW DOMAIN-BINDING PROTEIN 11"/>
    <property type="match status" value="1"/>
</dbReference>
<dbReference type="EMBL" id="CAJFCW020000005">
    <property type="protein sequence ID" value="CAG9120499.1"/>
    <property type="molecule type" value="Genomic_DNA"/>
</dbReference>
<feature type="compositionally biased region" description="Acidic residues" evidence="4">
    <location>
        <begin position="209"/>
        <end position="223"/>
    </location>
</feature>
<feature type="compositionally biased region" description="Basic and acidic residues" evidence="4">
    <location>
        <begin position="194"/>
        <end position="208"/>
    </location>
</feature>
<dbReference type="OrthoDB" id="10067323at2759"/>
<feature type="region of interest" description="Disordered" evidence="4">
    <location>
        <begin position="253"/>
        <end position="310"/>
    </location>
</feature>
<evidence type="ECO:0000313" key="6">
    <source>
        <dbReference type="EMBL" id="CAD5225167.1"/>
    </source>
</evidence>
<evidence type="ECO:0000256" key="3">
    <source>
        <dbReference type="SAM" id="Coils"/>
    </source>
</evidence>
<feature type="coiled-coil region" evidence="3">
    <location>
        <begin position="91"/>
        <end position="118"/>
    </location>
</feature>
<feature type="compositionally biased region" description="Pro residues" evidence="4">
    <location>
        <begin position="253"/>
        <end position="266"/>
    </location>
</feature>
<evidence type="ECO:0000256" key="1">
    <source>
        <dbReference type="ARBA" id="ARBA00004123"/>
    </source>
</evidence>
<protein>
    <recommendedName>
        <fullName evidence="5">Wbp11/ELF5/Saf1 N-terminal domain-containing protein</fullName>
    </recommendedName>
</protein>
<sequence>MAKGKSNRFMNPADRERKKQRAQELKKNKKQRTQVRQALVKGRDPEELLAQLRRLDEQDLDPNGELSKHVIADKRGKCLFAYEQQLELYKQEKDENQISRLENMLKAYKVERKRREEHYQAIMFSNDMNLGDIPLPCGSMMPEAAMTPFIPAPPLPPKFDEEQKTQKKPVKKEVKKTPPGPPSGVPPNFDDDLDISRSRKPEYLKQPEAEPDWDDYDVDDDDMGPVPIPDELMPLQSGFPPVRSMVSAPIIPPNMAPPPPPMPPNFVRPSFDPTRRFGGPPPIHKPINTFARPPVPAQRPSLAPPTASGEAVISAAPQMRNFKKETTKFVPAALQVRRPATQFKPKPISRKPVGKPRQQQADTAPAVAGSADKACDDFLREISDLL</sequence>
<organism evidence="6 7">
    <name type="scientific">Bursaphelenchus okinawaensis</name>
    <dbReference type="NCBI Taxonomy" id="465554"/>
    <lineage>
        <taxon>Eukaryota</taxon>
        <taxon>Metazoa</taxon>
        <taxon>Ecdysozoa</taxon>
        <taxon>Nematoda</taxon>
        <taxon>Chromadorea</taxon>
        <taxon>Rhabditida</taxon>
        <taxon>Tylenchina</taxon>
        <taxon>Tylenchomorpha</taxon>
        <taxon>Aphelenchoidea</taxon>
        <taxon>Aphelenchoididae</taxon>
        <taxon>Bursaphelenchus</taxon>
    </lineage>
</organism>
<dbReference type="Proteomes" id="UP000614601">
    <property type="component" value="Unassembled WGS sequence"/>
</dbReference>
<reference evidence="6" key="1">
    <citation type="submission" date="2020-09" db="EMBL/GenBank/DDBJ databases">
        <authorList>
            <person name="Kikuchi T."/>
        </authorList>
    </citation>
    <scope>NUCLEOTIDE SEQUENCE</scope>
    <source>
        <strain evidence="6">SH1</strain>
    </source>
</reference>
<evidence type="ECO:0000259" key="5">
    <source>
        <dbReference type="Pfam" id="PF09429"/>
    </source>
</evidence>